<reference evidence="5" key="5">
    <citation type="journal article" date="2013" name="Nature">
        <title>The zebrafish reference genome sequence and its relationship to the human genome.</title>
        <authorList>
            <consortium name="Genome Reference Consortium Zebrafish"/>
            <person name="Howe K."/>
            <person name="Clark M.D."/>
            <person name="Torroja C.F."/>
            <person name="Torrance J."/>
            <person name="Berthelot C."/>
            <person name="Muffato M."/>
            <person name="Collins J.E."/>
            <person name="Humphray S."/>
            <person name="McLaren K."/>
            <person name="Matthews L."/>
            <person name="McLaren S."/>
            <person name="Sealy I."/>
            <person name="Caccamo M."/>
            <person name="Churcher C."/>
            <person name="Scott C."/>
            <person name="Barrett J.C."/>
            <person name="Koch R."/>
            <person name="Rauch G.J."/>
            <person name="White S."/>
            <person name="Chow W."/>
            <person name="Kilian B."/>
            <person name="Quintais L.T."/>
            <person name="Guerra-Assuncao J.A."/>
            <person name="Zhou Y."/>
            <person name="Gu Y."/>
            <person name="Yen J."/>
            <person name="Vogel J.H."/>
            <person name="Eyre T."/>
            <person name="Redmond S."/>
            <person name="Banerjee R."/>
            <person name="Chi J."/>
            <person name="Fu B."/>
            <person name="Langley E."/>
            <person name="Maguire S.F."/>
            <person name="Laird G.K."/>
            <person name="Lloyd D."/>
            <person name="Kenyon E."/>
            <person name="Donaldson S."/>
            <person name="Sehra H."/>
            <person name="Almeida-King J."/>
            <person name="Loveland J."/>
            <person name="Trevanion S."/>
            <person name="Jones M."/>
            <person name="Quail M."/>
            <person name="Willey D."/>
            <person name="Hunt A."/>
            <person name="Burton J."/>
            <person name="Sims S."/>
            <person name="McLay K."/>
            <person name="Plumb B."/>
            <person name="Davis J."/>
            <person name="Clee C."/>
            <person name="Oliver K."/>
            <person name="Clark R."/>
            <person name="Riddle C."/>
            <person name="Elliot D."/>
            <person name="Eliott D."/>
            <person name="Threadgold G."/>
            <person name="Harden G."/>
            <person name="Ware D."/>
            <person name="Begum S."/>
            <person name="Mortimore B."/>
            <person name="Mortimer B."/>
            <person name="Kerry G."/>
            <person name="Heath P."/>
            <person name="Phillimore B."/>
            <person name="Tracey A."/>
            <person name="Corby N."/>
            <person name="Dunn M."/>
            <person name="Johnson C."/>
            <person name="Wood J."/>
            <person name="Clark S."/>
            <person name="Pelan S."/>
            <person name="Griffiths G."/>
            <person name="Smith M."/>
            <person name="Glithero R."/>
            <person name="Howden P."/>
            <person name="Barker N."/>
            <person name="Lloyd C."/>
            <person name="Stevens C."/>
            <person name="Harley J."/>
            <person name="Holt K."/>
            <person name="Panagiotidis G."/>
            <person name="Lovell J."/>
            <person name="Beasley H."/>
            <person name="Henderson C."/>
            <person name="Gordon D."/>
            <person name="Auger K."/>
            <person name="Wright D."/>
            <person name="Collins J."/>
            <person name="Raisen C."/>
            <person name="Dyer L."/>
            <person name="Leung K."/>
            <person name="Robertson L."/>
            <person name="Ambridge K."/>
            <person name="Leongamornlert D."/>
            <person name="McGuire S."/>
            <person name="Gilderthorp R."/>
            <person name="Griffiths C."/>
            <person name="Manthravadi D."/>
            <person name="Nichol S."/>
            <person name="Barker G."/>
            <person name="Whitehead S."/>
            <person name="Kay M."/>
            <person name="Brown J."/>
            <person name="Murnane C."/>
            <person name="Gray E."/>
            <person name="Humphries M."/>
            <person name="Sycamore N."/>
            <person name="Barker D."/>
            <person name="Saunders D."/>
            <person name="Wallis J."/>
            <person name="Babbage A."/>
            <person name="Hammond S."/>
            <person name="Mashreghi-Mohammadi M."/>
            <person name="Barr L."/>
            <person name="Martin S."/>
            <person name="Wray P."/>
            <person name="Ellington A."/>
            <person name="Matthews N."/>
            <person name="Ellwood M."/>
            <person name="Woodmansey R."/>
            <person name="Clark G."/>
            <person name="Cooper J."/>
            <person name="Cooper J."/>
            <person name="Tromans A."/>
            <person name="Grafham D."/>
            <person name="Skuce C."/>
            <person name="Pandian R."/>
            <person name="Andrews R."/>
            <person name="Harrison E."/>
            <person name="Kimberley A."/>
            <person name="Garnett J."/>
            <person name="Fosker N."/>
            <person name="Hall R."/>
            <person name="Garner P."/>
            <person name="Kelly D."/>
            <person name="Bird C."/>
            <person name="Palmer S."/>
            <person name="Gehring I."/>
            <person name="Berger A."/>
            <person name="Dooley C.M."/>
            <person name="Ersan-Urun Z."/>
            <person name="Eser C."/>
            <person name="Geiger H."/>
            <person name="Geisler M."/>
            <person name="Karotki L."/>
            <person name="Kirn A."/>
            <person name="Konantz J."/>
            <person name="Konantz M."/>
            <person name="Oberlander M."/>
            <person name="Rudolph-Geiger S."/>
            <person name="Teucke M."/>
            <person name="Lanz C."/>
            <person name="Raddatz G."/>
            <person name="Osoegawa K."/>
            <person name="Zhu B."/>
            <person name="Rapp A."/>
            <person name="Widaa S."/>
            <person name="Langford C."/>
            <person name="Yang F."/>
            <person name="Schuster S.C."/>
            <person name="Carter N.P."/>
            <person name="Harrow J."/>
            <person name="Ning Z."/>
            <person name="Herrero J."/>
            <person name="Searle S.M."/>
            <person name="Enright A."/>
            <person name="Geisler R."/>
            <person name="Plasterk R.H."/>
            <person name="Lee C."/>
            <person name="Westerfield M."/>
            <person name="de Jong P.J."/>
            <person name="Zon L.I."/>
            <person name="Postlethwait J.H."/>
            <person name="Nusslein-Volhard C."/>
            <person name="Hubbard T.J."/>
            <person name="Roest Crollius H."/>
            <person name="Rogers J."/>
            <person name="Stemple D.L."/>
        </authorList>
    </citation>
    <scope>NUCLEOTIDE SEQUENCE [LARGE SCALE GENOMIC DNA]</scope>
</reference>
<reference evidence="6" key="6">
    <citation type="journal article" date="2015" name="Nat. Commun.">
        <title>RFX transcription factors are essential for hearing in mice.</title>
        <authorList>
            <person name="Elkon R."/>
            <person name="Milon B."/>
            <person name="Morrison L."/>
            <person name="Shah M."/>
            <person name="Vijayakumar S."/>
            <person name="Racherla M."/>
            <person name="Leitch C.C."/>
            <person name="Silipino L."/>
            <person name="Hadi S."/>
            <person name="Weiss-Gayet M."/>
            <person name="Barras E."/>
            <person name="Schmid C.D."/>
            <person name="Ait-Lounis A."/>
            <person name="Barnes A."/>
            <person name="Song Y."/>
            <person name="Eisenman D.J."/>
            <person name="Eliyahu E."/>
            <person name="Frolenkov G.I."/>
            <person name="Strome S.E."/>
            <person name="Durand B."/>
            <person name="Zaghloul N.A."/>
            <person name="Jones S.M."/>
            <person name="Reith W."/>
            <person name="Hertzano R."/>
        </authorList>
    </citation>
    <scope>NUCLEOTIDE SEQUENCE</scope>
</reference>
<dbReference type="Gene3D" id="2.40.50.40">
    <property type="match status" value="1"/>
</dbReference>
<keyword evidence="2 6" id="KW-0732">Signal</keyword>
<reference evidence="6" key="8">
    <citation type="journal article" date="2018" name="Proc. Natl. Acad. Sci. U.S.A.">
        <title>Chemokine C-C motif ligand 33 is a key regulator of teleost fish barbel development.</title>
        <authorList>
            <person name="Zhou T."/>
            <person name="Li N."/>
            <person name="Jin Y."/>
            <person name="Zeng Q."/>
            <person name="Prabowo W."/>
            <person name="Liu Y."/>
            <person name="Tian C."/>
            <person name="Bao L."/>
            <person name="Liu S."/>
            <person name="Yuan Z."/>
            <person name="Fu Q."/>
            <person name="Gao S."/>
            <person name="Gao D."/>
            <person name="Dunham R."/>
            <person name="Shubin N.H."/>
            <person name="Liu Z."/>
        </authorList>
    </citation>
    <scope>NUCLEOTIDE SEQUENCE</scope>
</reference>
<dbReference type="EMBL" id="AB331772">
    <property type="protein sequence ID" value="BAF98265.1"/>
    <property type="molecule type" value="mRNA"/>
</dbReference>
<reference evidence="6" key="9">
    <citation type="submission" date="2025-04" db="UniProtKB">
        <authorList>
            <consortium name="RefSeq"/>
        </authorList>
    </citation>
    <scope>IDENTIFICATION</scope>
</reference>
<reference evidence="6" key="1">
    <citation type="journal article" date="2006" name="Genomics">
        <title>CC chemokines in zebrafish: evidence for extensive intrachromosomal gene duplications.</title>
        <authorList>
            <person name="Peatman E."/>
            <person name="Liu Z."/>
        </authorList>
    </citation>
    <scope>NUCLEOTIDE SEQUENCE</scope>
</reference>
<keyword evidence="5" id="KW-1185">Reference proteome</keyword>
<proteinExistence type="evidence at transcript level"/>
<reference evidence="4 6" key="2">
    <citation type="journal article" date="2008" name="BMC Genomics">
        <title>Extensive expansion and diversification of the chemokine gene family in zebrafish: identification of a novel chemokine subfamily CX.</title>
        <authorList>
            <person name="Nomiyama H."/>
            <person name="Hieshima K."/>
            <person name="Osada N."/>
            <person name="Kato-Unoki Y."/>
            <person name="Otsuka-Ono K."/>
            <person name="Takegawa S."/>
            <person name="Izawa T."/>
            <person name="Yoshizawa A."/>
            <person name="Kikuchi Y."/>
            <person name="Tanase S."/>
            <person name="Miura R."/>
            <person name="Kusuda J."/>
            <person name="Nakao M."/>
            <person name="Yoshie O."/>
        </authorList>
    </citation>
    <scope>NUCLEOTIDE SEQUENCE</scope>
</reference>
<dbReference type="OrthoDB" id="8457630at2759"/>
<dbReference type="AlphaFoldDB" id="A9ZPF7"/>
<reference evidence="6" key="3">
    <citation type="journal article" date="2013" name="BMC Genomics">
        <title>A zebrafish high throughput screening system used for Staphylococcus epidermidis infection marker discovery.</title>
        <authorList>
            <person name="Veneman W.J."/>
            <person name="Stockhammer O.W."/>
            <person name="de Boer L."/>
            <person name="Zaat S.A."/>
            <person name="Meijer A.H."/>
            <person name="Spaink H.P."/>
        </authorList>
    </citation>
    <scope>NUCLEOTIDE SEQUENCE</scope>
</reference>
<gene>
    <name evidence="6 7" type="primary">ccl34a.3</name>
    <name evidence="6" type="synonym">si:ch211-122l24.5</name>
</gene>
<dbReference type="GO" id="GO:0008009">
    <property type="term" value="F:chemokine activity"/>
    <property type="evidence" value="ECO:0007669"/>
    <property type="project" value="InterPro"/>
</dbReference>
<dbReference type="GeneID" id="100003896"/>
<keyword evidence="1" id="KW-0202">Cytokine</keyword>
<feature type="chain" id="PRO_5035035009" evidence="2 6">
    <location>
        <begin position="28"/>
        <end position="111"/>
    </location>
</feature>
<evidence type="ECO:0000256" key="1">
    <source>
        <dbReference type="ARBA" id="ARBA00022514"/>
    </source>
</evidence>
<dbReference type="KEGG" id="dre:100003896"/>
<sequence>MSHNQKMMMRLAAIAVILSVMIMETNGQNRFVQCCTSVSTQKIILPITGFKLQIRNPPCVKAVIFFTTEGPRCSHWKEGWVKEKIQELKTFQVWEEKMNSTDSIPLSTTTL</sequence>
<dbReference type="Pfam" id="PF00048">
    <property type="entry name" value="IL8"/>
    <property type="match status" value="1"/>
</dbReference>
<evidence type="ECO:0000259" key="3">
    <source>
        <dbReference type="Pfam" id="PF00048"/>
    </source>
</evidence>
<dbReference type="AGR" id="ZFIN:ZDB-GENE-070912-33"/>
<dbReference type="GO" id="GO:0006955">
    <property type="term" value="P:immune response"/>
    <property type="evidence" value="ECO:0007669"/>
    <property type="project" value="InterPro"/>
</dbReference>
<evidence type="ECO:0000256" key="2">
    <source>
        <dbReference type="SAM" id="SignalP"/>
    </source>
</evidence>
<accession>A9ZPF7</accession>
<organism evidence="4">
    <name type="scientific">Danio rerio</name>
    <name type="common">Zebrafish</name>
    <name type="synonym">Brachydanio rerio</name>
    <dbReference type="NCBI Taxonomy" id="7955"/>
    <lineage>
        <taxon>Eukaryota</taxon>
        <taxon>Metazoa</taxon>
        <taxon>Chordata</taxon>
        <taxon>Craniata</taxon>
        <taxon>Vertebrata</taxon>
        <taxon>Euteleostomi</taxon>
        <taxon>Actinopterygii</taxon>
        <taxon>Neopterygii</taxon>
        <taxon>Teleostei</taxon>
        <taxon>Ostariophysi</taxon>
        <taxon>Cypriniformes</taxon>
        <taxon>Danionidae</taxon>
        <taxon>Danioninae</taxon>
        <taxon>Danio</taxon>
    </lineage>
</organism>
<dbReference type="GO" id="GO:0005615">
    <property type="term" value="C:extracellular space"/>
    <property type="evidence" value="ECO:0007669"/>
    <property type="project" value="UniProtKB-KW"/>
</dbReference>
<dbReference type="CTD" id="100003896"/>
<feature type="signal peptide" evidence="2">
    <location>
        <begin position="1"/>
        <end position="27"/>
    </location>
</feature>
<name>A9ZPF7_DANRE</name>
<evidence type="ECO:0000313" key="6">
    <source>
        <dbReference type="RefSeq" id="NP_001108541.1"/>
    </source>
</evidence>
<dbReference type="Proteomes" id="UP000000437">
    <property type="component" value="Chromosome 2"/>
</dbReference>
<protein>
    <submittedName>
        <fullName evidence="6">Chemokine (C-C motif) ligand 34a, duplicate 3 precursor</fullName>
    </submittedName>
    <submittedName>
        <fullName evidence="4">Chemokine CCL-C2e</fullName>
    </submittedName>
</protein>
<evidence type="ECO:0000313" key="7">
    <source>
        <dbReference type="ZFIN" id="ZDB-GENE-070912-33"/>
    </source>
</evidence>
<dbReference type="RefSeq" id="NP_001108541.1">
    <property type="nucleotide sequence ID" value="NM_001115069.1"/>
</dbReference>
<dbReference type="InterPro" id="IPR036048">
    <property type="entry name" value="Interleukin_8-like_sf"/>
</dbReference>
<evidence type="ECO:0000313" key="4">
    <source>
        <dbReference type="EMBL" id="BAF98265.1"/>
    </source>
</evidence>
<dbReference type="InterPro" id="IPR001811">
    <property type="entry name" value="Chemokine_IL8-like_dom"/>
</dbReference>
<feature type="domain" description="Chemokine interleukin-8-like" evidence="3">
    <location>
        <begin position="33"/>
        <end position="88"/>
    </location>
</feature>
<evidence type="ECO:0000313" key="5">
    <source>
        <dbReference type="Proteomes" id="UP000000437"/>
    </source>
</evidence>
<dbReference type="ZFIN" id="ZDB-GENE-070912-33">
    <property type="gene designation" value="ccl34a.3"/>
</dbReference>
<reference evidence="6" key="7">
    <citation type="journal article" date="2017" name="J. Exp. Med.">
        <title>CXCR1 remodels the vascular niche to promote hematopoietic stem and progenitor cell engraftment.</title>
        <authorList>
            <person name="Blaser B.W."/>
            <person name="Moore J.L."/>
            <person name="Hagedorn E.J."/>
            <person name="Li B."/>
            <person name="Riquelme R."/>
            <person name="Lichtig A."/>
            <person name="Yang S."/>
            <person name="Zhou Y."/>
            <person name="Tamplin O.J."/>
            <person name="Binder V."/>
            <person name="Zon L.I."/>
        </authorList>
    </citation>
    <scope>NUCLEOTIDE SEQUENCE</scope>
</reference>
<reference evidence="6" key="4">
    <citation type="journal article" date="2013" name="Genes Cells">
        <title>Systematic classification of vertebrate chemokines based on conserved synteny and evolutionary history.</title>
        <authorList>
            <person name="Nomiyama H."/>
            <person name="Osada N."/>
            <person name="Yoshie O."/>
        </authorList>
    </citation>
    <scope>NUCLEOTIDE SEQUENCE</scope>
</reference>
<dbReference type="SUPFAM" id="SSF54117">
    <property type="entry name" value="Interleukin 8-like chemokines"/>
    <property type="match status" value="1"/>
</dbReference>